<dbReference type="GO" id="GO:0045277">
    <property type="term" value="C:respiratory chain complex IV"/>
    <property type="evidence" value="ECO:0007669"/>
    <property type="project" value="InterPro"/>
</dbReference>
<dbReference type="GO" id="GO:0006123">
    <property type="term" value="P:mitochondrial electron transport, cytochrome c to oxygen"/>
    <property type="evidence" value="ECO:0007669"/>
    <property type="project" value="InterPro"/>
</dbReference>
<comment type="pathway">
    <text evidence="2">Energy metabolism; oxidative phosphorylation.</text>
</comment>
<evidence type="ECO:0000256" key="6">
    <source>
        <dbReference type="ARBA" id="ARBA00022833"/>
    </source>
</evidence>
<dbReference type="EMBL" id="AEOI02000009">
    <property type="protein sequence ID" value="ESW97185.1"/>
    <property type="molecule type" value="Genomic_DNA"/>
</dbReference>
<name>W1Q8N6_OGAPD</name>
<accession>W1Q8N6</accession>
<proteinExistence type="inferred from homology"/>
<dbReference type="GO" id="GO:0046872">
    <property type="term" value="F:metal ion binding"/>
    <property type="evidence" value="ECO:0007669"/>
    <property type="project" value="UniProtKB-KW"/>
</dbReference>
<feature type="binding site" evidence="12">
    <location>
        <position position="144"/>
    </location>
    <ligand>
        <name>Zn(2+)</name>
        <dbReference type="ChEBI" id="CHEBI:29105"/>
    </ligand>
</feature>
<dbReference type="HOGENOM" id="CLU_091071_2_0_1"/>
<evidence type="ECO:0000256" key="12">
    <source>
        <dbReference type="PIRSR" id="PIRSR602124-2"/>
    </source>
</evidence>
<dbReference type="Proteomes" id="UP000008673">
    <property type="component" value="Unassembled WGS sequence"/>
</dbReference>
<feature type="binding site" evidence="12">
    <location>
        <position position="126"/>
    </location>
    <ligand>
        <name>Zn(2+)</name>
        <dbReference type="ChEBI" id="CHEBI:29105"/>
    </ligand>
</feature>
<dbReference type="PROSITE" id="PS51359">
    <property type="entry name" value="COX5B_2"/>
    <property type="match status" value="1"/>
</dbReference>
<dbReference type="FunFam" id="2.60.11.10:FF:000003">
    <property type="entry name" value="Cytochrome c oxidase subunit IV"/>
    <property type="match status" value="1"/>
</dbReference>
<dbReference type="GeneID" id="25770752"/>
<feature type="binding site" evidence="12">
    <location>
        <position position="118"/>
    </location>
    <ligand>
        <name>Zn(2+)</name>
        <dbReference type="ChEBI" id="CHEBI:29105"/>
    </ligand>
</feature>
<dbReference type="CDD" id="cd00924">
    <property type="entry name" value="Cyt_c_Oxidase_Vb"/>
    <property type="match status" value="1"/>
</dbReference>
<reference evidence="13 14" key="1">
    <citation type="journal article" date="2013" name="BMC Genomics">
        <title>Genome sequence and analysis of methylotrophic yeast Hansenula polymorpha DL1.</title>
        <authorList>
            <person name="Ravin N.V."/>
            <person name="Eldarov M.A."/>
            <person name="Kadnikov V.V."/>
            <person name="Beletsky A.V."/>
            <person name="Schneider J."/>
            <person name="Mardanova E.S."/>
            <person name="Smekalova E.M."/>
            <person name="Zvereva M.I."/>
            <person name="Dontsova O.A."/>
            <person name="Mardanov A.V."/>
            <person name="Skryabin K.G."/>
        </authorList>
    </citation>
    <scope>NUCLEOTIDE SEQUENCE [LARGE SCALE GENOMIC DNA]</scope>
    <source>
        <strain evidence="14">ATCC 26012 / BCRC 20466 / JCM 22074 / NRRL Y-7560 / DL-1</strain>
    </source>
</reference>
<evidence type="ECO:0000256" key="2">
    <source>
        <dbReference type="ARBA" id="ARBA00004673"/>
    </source>
</evidence>
<dbReference type="KEGG" id="opa:HPODL_01289"/>
<dbReference type="Gene3D" id="2.60.11.10">
    <property type="entry name" value="Cytochrome c oxidase, subunit Vb"/>
    <property type="match status" value="1"/>
</dbReference>
<dbReference type="PROSITE" id="PS00848">
    <property type="entry name" value="COX5B_1"/>
    <property type="match status" value="1"/>
</dbReference>
<keyword evidence="14" id="KW-1185">Reference proteome</keyword>
<dbReference type="Pfam" id="PF01215">
    <property type="entry name" value="COX5B"/>
    <property type="match status" value="1"/>
</dbReference>
<dbReference type="eggNOG" id="KOG3352">
    <property type="taxonomic scope" value="Eukaryota"/>
</dbReference>
<keyword evidence="7" id="KW-0809">Transit peptide</keyword>
<evidence type="ECO:0000256" key="5">
    <source>
        <dbReference type="ARBA" id="ARBA00022792"/>
    </source>
</evidence>
<evidence type="ECO:0000256" key="7">
    <source>
        <dbReference type="ARBA" id="ARBA00022946"/>
    </source>
</evidence>
<gene>
    <name evidence="13" type="ORF">HPODL_01289</name>
</gene>
<evidence type="ECO:0000256" key="3">
    <source>
        <dbReference type="ARBA" id="ARBA00010292"/>
    </source>
</evidence>
<protein>
    <recommendedName>
        <fullName evidence="11">Cytochrome c oxidase subunit 4, mitochondrial</fullName>
    </recommendedName>
    <alternativeName>
        <fullName evidence="10">Cytochrome c oxidase polypeptide IV</fullName>
    </alternativeName>
</protein>
<evidence type="ECO:0000313" key="13">
    <source>
        <dbReference type="EMBL" id="ESW97185.1"/>
    </source>
</evidence>
<dbReference type="RefSeq" id="XP_013933270.1">
    <property type="nucleotide sequence ID" value="XM_014077795.1"/>
</dbReference>
<evidence type="ECO:0000256" key="8">
    <source>
        <dbReference type="ARBA" id="ARBA00023128"/>
    </source>
</evidence>
<comment type="caution">
    <text evidence="13">The sequence shown here is derived from an EMBL/GenBank/DDBJ whole genome shotgun (WGS) entry which is preliminary data.</text>
</comment>
<comment type="similarity">
    <text evidence="3">Belongs to the cytochrome c oxidase subunit 5B family.</text>
</comment>
<keyword evidence="6 12" id="KW-0862">Zinc</keyword>
<evidence type="ECO:0000313" key="14">
    <source>
        <dbReference type="Proteomes" id="UP000008673"/>
    </source>
</evidence>
<comment type="subcellular location">
    <subcellularLocation>
        <location evidence="1">Mitochondrion inner membrane</location>
        <topology evidence="1">Peripheral membrane protein</topology>
        <orientation evidence="1">Matrix side</orientation>
    </subcellularLocation>
</comment>
<keyword evidence="4 12" id="KW-0479">Metal-binding</keyword>
<evidence type="ECO:0000256" key="10">
    <source>
        <dbReference type="ARBA" id="ARBA00031366"/>
    </source>
</evidence>
<dbReference type="SUPFAM" id="SSF57802">
    <property type="entry name" value="Rubredoxin-like"/>
    <property type="match status" value="1"/>
</dbReference>
<keyword evidence="5" id="KW-0999">Mitochondrion inner membrane</keyword>
<organism evidence="13 14">
    <name type="scientific">Ogataea parapolymorpha (strain ATCC 26012 / BCRC 20466 / JCM 22074 / NRRL Y-7560 / DL-1)</name>
    <name type="common">Yeast</name>
    <name type="synonym">Hansenula polymorpha</name>
    <dbReference type="NCBI Taxonomy" id="871575"/>
    <lineage>
        <taxon>Eukaryota</taxon>
        <taxon>Fungi</taxon>
        <taxon>Dikarya</taxon>
        <taxon>Ascomycota</taxon>
        <taxon>Saccharomycotina</taxon>
        <taxon>Pichiomycetes</taxon>
        <taxon>Pichiales</taxon>
        <taxon>Pichiaceae</taxon>
        <taxon>Ogataea</taxon>
    </lineage>
</organism>
<dbReference type="InterPro" id="IPR036972">
    <property type="entry name" value="Cyt_c_oxidase_su5b_sf"/>
</dbReference>
<dbReference type="STRING" id="871575.W1Q8N6"/>
<keyword evidence="9" id="KW-0472">Membrane</keyword>
<keyword evidence="8" id="KW-0496">Mitochondrion</keyword>
<feature type="binding site" evidence="12">
    <location>
        <position position="141"/>
    </location>
    <ligand>
        <name>Zn(2+)</name>
        <dbReference type="ChEBI" id="CHEBI:29105"/>
    </ligand>
</feature>
<evidence type="ECO:0000256" key="11">
    <source>
        <dbReference type="ARBA" id="ARBA00070613"/>
    </source>
</evidence>
<dbReference type="AlphaFoldDB" id="W1Q8N6"/>
<evidence type="ECO:0000256" key="9">
    <source>
        <dbReference type="ARBA" id="ARBA00023136"/>
    </source>
</evidence>
<dbReference type="OrthoDB" id="10249250at2759"/>
<dbReference type="PANTHER" id="PTHR10122">
    <property type="entry name" value="CYTOCHROME C OXIDASE SUBUNIT 5B, MITOCHONDRIAL"/>
    <property type="match status" value="1"/>
</dbReference>
<dbReference type="InterPro" id="IPR002124">
    <property type="entry name" value="Cyt_c_oxidase_su5b"/>
</dbReference>
<sequence length="161" mass="17839">MYRITIKMLRQTIRLARPARLFSTSVIARNASQAPKEFKTAKSLSEVVDKYDLVGPGAQPGTVPTDLEQATGLERLELLGKLEGVEVFENEPLDSSRKGTLADPIVVNSYDDYRYVGCTGSPAGSHEIMWLKPTVEKVARCWECGSVYKLKYLGTGEGHHH</sequence>
<evidence type="ECO:0000256" key="1">
    <source>
        <dbReference type="ARBA" id="ARBA00004443"/>
    </source>
</evidence>
<evidence type="ECO:0000256" key="4">
    <source>
        <dbReference type="ARBA" id="ARBA00022723"/>
    </source>
</evidence>
<dbReference type="PANTHER" id="PTHR10122:SF0">
    <property type="entry name" value="CYTOCHROME C OXIDASE SUBUNIT 5B, ISOFORM A-RELATED"/>
    <property type="match status" value="1"/>
</dbReference>
<dbReference type="GO" id="GO:0005743">
    <property type="term" value="C:mitochondrial inner membrane"/>
    <property type="evidence" value="ECO:0007669"/>
    <property type="project" value="UniProtKB-SubCell"/>
</dbReference>